<evidence type="ECO:0000313" key="10">
    <source>
        <dbReference type="Proteomes" id="UP000632339"/>
    </source>
</evidence>
<comment type="subcellular location">
    <subcellularLocation>
        <location evidence="1">Membrane</location>
        <topology evidence="1">Multi-pass membrane protein</topology>
    </subcellularLocation>
</comment>
<sequence>MRTSLPYPQMKNIRNVLFYTITIAVFSALLYFFIRQGTLLENTAQIAQKQPNTSSWEQFTDTFGHNIHHPLATLLLQIITIIIVARVFGWICKAIGQPTVIGEIAAGIFLGPSLLGMFYPEVSALIFPAASLGNLQFLSQVGLILFMFIIGMELDLNVLKTKAQEAIVISHASIILPFALGVGLALYMYSDFAPEGISFLSFSLFIGIALSITAFPVLARIVQERGLSRTRLGMMVITCAATDDITAWCILAAVIAIVKAGEFVSAIYTIFLALGYVLVMMQIVKPVLKRIGDHYAYREGLTKPIVAVFFLMLLLSSYCTEIIGIHALFGAFMAGVVMPVNQRFRNIFIEKVEDVSLVLLLPLFFVFTGLRTQIGLLNDSHLWLVTGLIIAAAVTGKFIGSTVAARFVKQSWRDSLIIGSLMNTRGLMELVVLNIGYDIGVLSPEIFAMMVIMALATTCMTGPALDLIDKFFPSPKWEDLHPQHEPSRFSILIAFASPQGGRKMFRVANKLIAQSAEEQHITALHLSPSSYLSQVNTEEYQFETFRPINEEAHLLDTPFTSLFKPSQSIEHDIIETANDGEFDMLLIGIGRSVFEGTFLGKILGFTSRFASRERLFDTITGKEKFFHADVFDERTTHIIKSVKVPVGILIEKNLDKLRRVFMPLFSPEDKVLLRFADRLASVGGLQITIMDPSQSLSQHPEVSGELAALREKSGENVTMLYENALEKEFLQENDLMVISLDSWKKAVESHSVWLSHSPSVLIIRG</sequence>
<feature type="transmembrane region" description="Helical" evidence="7">
    <location>
        <begin position="100"/>
        <end position="119"/>
    </location>
</feature>
<dbReference type="InterPro" id="IPR050794">
    <property type="entry name" value="CPA2_transporter"/>
</dbReference>
<gene>
    <name evidence="9" type="ORF">GCM10010967_26270</name>
</gene>
<feature type="transmembrane region" description="Helical" evidence="7">
    <location>
        <begin position="16"/>
        <end position="34"/>
    </location>
</feature>
<feature type="transmembrane region" description="Helical" evidence="7">
    <location>
        <begin position="263"/>
        <end position="284"/>
    </location>
</feature>
<dbReference type="PANTHER" id="PTHR32468">
    <property type="entry name" value="CATION/H + ANTIPORTER"/>
    <property type="match status" value="1"/>
</dbReference>
<name>A0ABQ2HUI6_9BACT</name>
<evidence type="ECO:0000256" key="1">
    <source>
        <dbReference type="ARBA" id="ARBA00004141"/>
    </source>
</evidence>
<dbReference type="EMBL" id="BMLI01000001">
    <property type="protein sequence ID" value="GGM92005.1"/>
    <property type="molecule type" value="Genomic_DNA"/>
</dbReference>
<evidence type="ECO:0000259" key="8">
    <source>
        <dbReference type="Pfam" id="PF00999"/>
    </source>
</evidence>
<keyword evidence="2" id="KW-0813">Transport</keyword>
<keyword evidence="4 7" id="KW-1133">Transmembrane helix</keyword>
<evidence type="ECO:0000256" key="3">
    <source>
        <dbReference type="ARBA" id="ARBA00022692"/>
    </source>
</evidence>
<organism evidence="9 10">
    <name type="scientific">Dyadobacter beijingensis</name>
    <dbReference type="NCBI Taxonomy" id="365489"/>
    <lineage>
        <taxon>Bacteria</taxon>
        <taxon>Pseudomonadati</taxon>
        <taxon>Bacteroidota</taxon>
        <taxon>Cytophagia</taxon>
        <taxon>Cytophagales</taxon>
        <taxon>Spirosomataceae</taxon>
        <taxon>Dyadobacter</taxon>
    </lineage>
</organism>
<feature type="transmembrane region" description="Helical" evidence="7">
    <location>
        <begin position="234"/>
        <end position="257"/>
    </location>
</feature>
<feature type="transmembrane region" description="Helical" evidence="7">
    <location>
        <begin position="382"/>
        <end position="404"/>
    </location>
</feature>
<feature type="transmembrane region" description="Helical" evidence="7">
    <location>
        <begin position="166"/>
        <end position="187"/>
    </location>
</feature>
<feature type="transmembrane region" description="Helical" evidence="7">
    <location>
        <begin position="322"/>
        <end position="340"/>
    </location>
</feature>
<keyword evidence="3 7" id="KW-0812">Transmembrane</keyword>
<feature type="transmembrane region" description="Helical" evidence="7">
    <location>
        <begin position="352"/>
        <end position="370"/>
    </location>
</feature>
<keyword evidence="10" id="KW-1185">Reference proteome</keyword>
<feature type="domain" description="Cation/H+ exchanger transmembrane" evidence="8">
    <location>
        <begin position="83"/>
        <end position="464"/>
    </location>
</feature>
<dbReference type="PANTHER" id="PTHR32468:SF0">
    <property type="entry name" value="K(+)_H(+) ANTIPORTER 1"/>
    <property type="match status" value="1"/>
</dbReference>
<keyword evidence="6 7" id="KW-0472">Membrane</keyword>
<evidence type="ECO:0000256" key="6">
    <source>
        <dbReference type="ARBA" id="ARBA00023136"/>
    </source>
</evidence>
<evidence type="ECO:0000256" key="4">
    <source>
        <dbReference type="ARBA" id="ARBA00022989"/>
    </source>
</evidence>
<feature type="transmembrane region" description="Helical" evidence="7">
    <location>
        <begin position="199"/>
        <end position="222"/>
    </location>
</feature>
<protein>
    <submittedName>
        <fullName evidence="9">Cation/H(+) antiporter</fullName>
    </submittedName>
</protein>
<feature type="transmembrane region" description="Helical" evidence="7">
    <location>
        <begin position="67"/>
        <end position="88"/>
    </location>
</feature>
<dbReference type="InterPro" id="IPR038770">
    <property type="entry name" value="Na+/solute_symporter_sf"/>
</dbReference>
<dbReference type="InterPro" id="IPR006153">
    <property type="entry name" value="Cation/H_exchanger_TM"/>
</dbReference>
<evidence type="ECO:0000256" key="2">
    <source>
        <dbReference type="ARBA" id="ARBA00022448"/>
    </source>
</evidence>
<evidence type="ECO:0000256" key="5">
    <source>
        <dbReference type="ARBA" id="ARBA00023065"/>
    </source>
</evidence>
<evidence type="ECO:0000256" key="7">
    <source>
        <dbReference type="SAM" id="Phobius"/>
    </source>
</evidence>
<feature type="transmembrane region" description="Helical" evidence="7">
    <location>
        <begin position="296"/>
        <end position="316"/>
    </location>
</feature>
<accession>A0ABQ2HUI6</accession>
<comment type="caution">
    <text evidence="9">The sequence shown here is derived from an EMBL/GenBank/DDBJ whole genome shotgun (WGS) entry which is preliminary data.</text>
</comment>
<dbReference type="Proteomes" id="UP000632339">
    <property type="component" value="Unassembled WGS sequence"/>
</dbReference>
<dbReference type="Gene3D" id="1.20.1530.20">
    <property type="match status" value="1"/>
</dbReference>
<proteinExistence type="predicted"/>
<evidence type="ECO:0000313" key="9">
    <source>
        <dbReference type="EMBL" id="GGM92005.1"/>
    </source>
</evidence>
<dbReference type="Pfam" id="PF00999">
    <property type="entry name" value="Na_H_Exchanger"/>
    <property type="match status" value="1"/>
</dbReference>
<feature type="transmembrane region" description="Helical" evidence="7">
    <location>
        <begin position="125"/>
        <end position="154"/>
    </location>
</feature>
<keyword evidence="5" id="KW-0406">Ion transport</keyword>
<reference evidence="10" key="1">
    <citation type="journal article" date="2019" name="Int. J. Syst. Evol. Microbiol.">
        <title>The Global Catalogue of Microorganisms (GCM) 10K type strain sequencing project: providing services to taxonomists for standard genome sequencing and annotation.</title>
        <authorList>
            <consortium name="The Broad Institute Genomics Platform"/>
            <consortium name="The Broad Institute Genome Sequencing Center for Infectious Disease"/>
            <person name="Wu L."/>
            <person name="Ma J."/>
        </authorList>
    </citation>
    <scope>NUCLEOTIDE SEQUENCE [LARGE SCALE GENOMIC DNA]</scope>
    <source>
        <strain evidence="10">CGMCC 1.6375</strain>
    </source>
</reference>